<dbReference type="Pfam" id="PF02779">
    <property type="entry name" value="Transket_pyr"/>
    <property type="match status" value="1"/>
</dbReference>
<keyword evidence="7" id="KW-1185">Reference proteome</keyword>
<dbReference type="InterPro" id="IPR001017">
    <property type="entry name" value="DH_E1"/>
</dbReference>
<dbReference type="SUPFAM" id="SSF52518">
    <property type="entry name" value="Thiamin diphosphate-binding fold (THDP-binding)"/>
    <property type="match status" value="2"/>
</dbReference>
<dbReference type="CDD" id="cd02000">
    <property type="entry name" value="TPP_E1_PDC_ADC_BCADC"/>
    <property type="match status" value="1"/>
</dbReference>
<evidence type="ECO:0000256" key="4">
    <source>
        <dbReference type="ARBA" id="ARBA00051911"/>
    </source>
</evidence>
<dbReference type="InterPro" id="IPR029061">
    <property type="entry name" value="THDP-binding"/>
</dbReference>
<dbReference type="KEGG" id="bacg:D2962_09845"/>
<evidence type="ECO:0000256" key="3">
    <source>
        <dbReference type="ARBA" id="ARBA00023052"/>
    </source>
</evidence>
<dbReference type="Gene3D" id="3.40.50.970">
    <property type="match status" value="2"/>
</dbReference>
<organism evidence="6 7">
    <name type="scientific">Biomaibacter acetigenes</name>
    <dbReference type="NCBI Taxonomy" id="2316383"/>
    <lineage>
        <taxon>Bacteria</taxon>
        <taxon>Bacillati</taxon>
        <taxon>Bacillota</taxon>
        <taxon>Clostridia</taxon>
        <taxon>Thermosediminibacterales</taxon>
        <taxon>Tepidanaerobacteraceae</taxon>
        <taxon>Biomaibacter</taxon>
    </lineage>
</organism>
<dbReference type="Proteomes" id="UP000280960">
    <property type="component" value="Chromosome"/>
</dbReference>
<gene>
    <name evidence="6" type="ORF">D2962_09845</name>
</gene>
<dbReference type="Gene3D" id="3.40.50.920">
    <property type="match status" value="1"/>
</dbReference>
<dbReference type="PANTHER" id="PTHR43257">
    <property type="entry name" value="PYRUVATE DEHYDROGENASE E1 COMPONENT BETA SUBUNIT"/>
    <property type="match status" value="1"/>
</dbReference>
<evidence type="ECO:0000256" key="2">
    <source>
        <dbReference type="ARBA" id="ARBA00023002"/>
    </source>
</evidence>
<keyword evidence="3" id="KW-0786">Thiamine pyrophosphate</keyword>
<comment type="catalytic activity">
    <reaction evidence="4">
        <text>N(6)-[(R)-lipoyl]-L-lysyl-[protein] + 2-oxoglutarate + H(+) = N(6)-[(R)-S(8)-succinyldihydrolipoyl]-L-lysyl-[protein] + CO2</text>
        <dbReference type="Rhea" id="RHEA:12188"/>
        <dbReference type="Rhea" id="RHEA-COMP:10474"/>
        <dbReference type="Rhea" id="RHEA-COMP:20092"/>
        <dbReference type="ChEBI" id="CHEBI:15378"/>
        <dbReference type="ChEBI" id="CHEBI:16526"/>
        <dbReference type="ChEBI" id="CHEBI:16810"/>
        <dbReference type="ChEBI" id="CHEBI:83099"/>
        <dbReference type="ChEBI" id="CHEBI:83120"/>
        <dbReference type="EC" id="1.2.4.2"/>
    </reaction>
</comment>
<dbReference type="PANTHER" id="PTHR43257:SF2">
    <property type="entry name" value="PYRUVATE DEHYDROGENASE E1 COMPONENT SUBUNIT BETA"/>
    <property type="match status" value="1"/>
</dbReference>
<feature type="domain" description="Transketolase-like pyrimidine-binding" evidence="5">
    <location>
        <begin position="476"/>
        <end position="649"/>
    </location>
</feature>
<proteinExistence type="predicted"/>
<evidence type="ECO:0000313" key="7">
    <source>
        <dbReference type="Proteomes" id="UP000280960"/>
    </source>
</evidence>
<reference evidence="6 7" key="1">
    <citation type="submission" date="2018-10" db="EMBL/GenBank/DDBJ databases">
        <authorList>
            <person name="Zhang X."/>
        </authorList>
    </citation>
    <scope>NUCLEOTIDE SEQUENCE [LARGE SCALE GENOMIC DNA]</scope>
    <source>
        <strain evidence="6 7">SK-G1</strain>
    </source>
</reference>
<accession>A0A3G2R653</accession>
<comment type="cofactor">
    <cofactor evidence="1">
        <name>thiamine diphosphate</name>
        <dbReference type="ChEBI" id="CHEBI:58937"/>
    </cofactor>
</comment>
<dbReference type="EMBL" id="CP033169">
    <property type="protein sequence ID" value="AYO30876.1"/>
    <property type="molecule type" value="Genomic_DNA"/>
</dbReference>
<dbReference type="SMART" id="SM00861">
    <property type="entry name" value="Transket_pyr"/>
    <property type="match status" value="1"/>
</dbReference>
<evidence type="ECO:0000256" key="1">
    <source>
        <dbReference type="ARBA" id="ARBA00001964"/>
    </source>
</evidence>
<dbReference type="GO" id="GO:0004591">
    <property type="term" value="F:oxoglutarate dehydrogenase (succinyl-transferring) activity"/>
    <property type="evidence" value="ECO:0007669"/>
    <property type="project" value="UniProtKB-EC"/>
</dbReference>
<keyword evidence="2" id="KW-0560">Oxidoreductase</keyword>
<dbReference type="InterPro" id="IPR009014">
    <property type="entry name" value="Transketo_C/PFOR_II"/>
</dbReference>
<dbReference type="Pfam" id="PF00676">
    <property type="entry name" value="E1_dh"/>
    <property type="match status" value="2"/>
</dbReference>
<evidence type="ECO:0000259" key="5">
    <source>
        <dbReference type="SMART" id="SM00861"/>
    </source>
</evidence>
<dbReference type="InterPro" id="IPR005475">
    <property type="entry name" value="Transketolase-like_Pyr-bd"/>
</dbReference>
<dbReference type="InterPro" id="IPR033248">
    <property type="entry name" value="Transketolase_C"/>
</dbReference>
<dbReference type="SUPFAM" id="SSF52922">
    <property type="entry name" value="TK C-terminal domain-like"/>
    <property type="match status" value="1"/>
</dbReference>
<dbReference type="RefSeq" id="WP_122014891.1">
    <property type="nucleotide sequence ID" value="NZ_CP033169.1"/>
</dbReference>
<name>A0A3G2R653_9FIRM</name>
<protein>
    <submittedName>
        <fullName evidence="6">Dehydrogenase</fullName>
    </submittedName>
</protein>
<dbReference type="Pfam" id="PF02780">
    <property type="entry name" value="Transketolase_C"/>
    <property type="match status" value="1"/>
</dbReference>
<dbReference type="AlphaFoldDB" id="A0A3G2R653"/>
<sequence length="823" mass="92175">MSKTLFIDPKQMRKSGWITFKDIPVNQYNRSINDEKANFLKEDFLRIYRDMAIIREFEMMLHTVRTTNEYEGIPYKYTGPAHLSIGQEASAVGQAYLLDKDDYIFGSHRSHGEIIAKAMSCIQKMSDEELLEIMKNTFEGAILKVVEGKQKDTNSIKELAIDFFIYGAMAEIFGRENGFARGLGNSMHAFFTPFGIYPNNAIVGGSAPIAMGAALYKKVNKKKGIVISNVGDGALGCGPVWEAMNMAAMDQFKTLWEEGYKGGLPIIFNFFNNQYGMGGQTNGETMGYKMLARLGAGINPEQMHAERIDGYNPLAVIDAIKRKKKIIEENQGPVLLDTVTYRLTGHSPSDAETYRTKEELDAWKAVDPLETFKDELVNAGIASQDEISEIRQNSKELILKIFKLAIDDSISPRIDLVKIPNFIGNVMFSNQRIEKMDDRECDVLIPKEENPRVKQIKNKIRVGVQDGKPVSKIKTYQLRDAIFESIIDKFYTDPTLIAYGEDNRDWGGAFGVYKGLTESLPYHRFFNSPISEAAIVGSAVGYALCGGRVVVELMYADFMGRAGDEIFNQLSKWQSMSAGVLKMPVVLRMSVGAKYGAQHSQDWTSICAHIPGLKVVYPATPYDAKGIMNTALMGTDPVVFMESQKIYDIGELFHMEGVPEGYYEIPIGEPDIKKEGKDVTILTIGPTLYQAVEAAKILEQKYGISAEIIDARSVVPFNYEKVIESVKKTGKIVLTSDECERGSILNDFARNITELAFDYLDAPPVVVGAKNWITPAFELEKFFYPQADWIIDAIHEKIMPIKGHIPVNNFTRNEQIRLNKLGV</sequence>
<evidence type="ECO:0000313" key="6">
    <source>
        <dbReference type="EMBL" id="AYO30876.1"/>
    </source>
</evidence>